<dbReference type="EMBL" id="AYLP01000887">
    <property type="protein sequence ID" value="ESS55338.1"/>
    <property type="molecule type" value="Genomic_DNA"/>
</dbReference>
<comment type="caution">
    <text evidence="3">The sequence shown here is derived from an EMBL/GenBank/DDBJ whole genome shotgun (WGS) entry which is preliminary data.</text>
</comment>
<feature type="region of interest" description="Disordered" evidence="1">
    <location>
        <begin position="176"/>
        <end position="264"/>
    </location>
</feature>
<keyword evidence="2" id="KW-0812">Transmembrane</keyword>
<name>V5ATA7_TRYCR</name>
<feature type="region of interest" description="Disordered" evidence="1">
    <location>
        <begin position="358"/>
        <end position="385"/>
    </location>
</feature>
<feature type="compositionally biased region" description="Basic residues" evidence="1">
    <location>
        <begin position="73"/>
        <end position="90"/>
    </location>
</feature>
<feature type="region of interest" description="Disordered" evidence="1">
    <location>
        <begin position="32"/>
        <end position="90"/>
    </location>
</feature>
<gene>
    <name evidence="3" type="ORF">TCDM_13196</name>
</gene>
<protein>
    <submittedName>
        <fullName evidence="3">Uncharacterized protein</fullName>
    </submittedName>
</protein>
<sequence length="597" mass="67996">MQHDRALHRRHVRHVDEGVRHQARRALAEATNPQLRPASKHAVAQRHVQRDSERIHRAQVHRHSDRPAEHHRVEARRRTPATSRHGLRQRHATHAVLRTATTVIGPRRWHVERQARLAHTAGTAAAHAVGERCRQSIEAGQRGRTAVARHHAHGGQTGQAVVAAALQHTAAGTVALHRHGAARDRQPGDKCSASGSAARNRHGAAAQRHPRQQRHRRRLAHRPHVAQLQPPADTDRPTVAAHQRRRNRPLDAHEAQHRVRHSNTLSKHNAAAAAHNRHVRHGEHRVVPQTENRRGRHMHRGCGRTARRLQRHAVKHHSARQQVHAAANVHRRPAHVQRPQHSVAHTQLRLQQRLRVQHKRRRHRVRQPAQLGVAHRSRRHNRRVTDRHVRVCRQVVHKHKRAVAAGQPAHAHLQAPVTRRLAAVAPHVDLRTAVAHAVPQFDAQRAGKHRRNVEHHSHAVRDVHAVHQHRVHGAANRDGSVHRAAPQSQNHRMHCGHPRRRRHQRQHNEQRHTHSRNGPAPHTVPAARTRTHRRPHPPTQTGTNKAVVVCRDRPVGRNSCLANPFLQMANPVTQFRQIVILILLILILQAITNTLKR</sequence>
<keyword evidence="2" id="KW-0472">Membrane</keyword>
<dbReference type="Proteomes" id="UP000017861">
    <property type="component" value="Unassembled WGS sequence"/>
</dbReference>
<reference evidence="3 4" key="1">
    <citation type="journal article" date="2014" name="Genome Announc.">
        <title>Trypanosoma cruzi Clone Dm28c Draft Genome Sequence.</title>
        <authorList>
            <person name="Grisard E.C."/>
            <person name="Teixeira S.M."/>
            <person name="de Almeida L.G."/>
            <person name="Stoco P.H."/>
            <person name="Gerber A.L."/>
            <person name="Talavera-Lopez C."/>
            <person name="Lima O.C."/>
            <person name="Andersson B."/>
            <person name="de Vasconcelos A.T."/>
        </authorList>
    </citation>
    <scope>NUCLEOTIDE SEQUENCE [LARGE SCALE GENOMIC DNA]</scope>
    <source>
        <strain evidence="3 4">Dm28c</strain>
    </source>
</reference>
<evidence type="ECO:0000256" key="1">
    <source>
        <dbReference type="SAM" id="MobiDB-lite"/>
    </source>
</evidence>
<feature type="transmembrane region" description="Helical" evidence="2">
    <location>
        <begin position="575"/>
        <end position="595"/>
    </location>
</feature>
<feature type="compositionally biased region" description="Basic and acidic residues" evidence="1">
    <location>
        <begin position="248"/>
        <end position="257"/>
    </location>
</feature>
<evidence type="ECO:0000313" key="4">
    <source>
        <dbReference type="Proteomes" id="UP000017861"/>
    </source>
</evidence>
<keyword evidence="2" id="KW-1133">Transmembrane helix</keyword>
<evidence type="ECO:0000256" key="2">
    <source>
        <dbReference type="SAM" id="Phobius"/>
    </source>
</evidence>
<organism evidence="3 4">
    <name type="scientific">Trypanosoma cruzi Dm28c</name>
    <dbReference type="NCBI Taxonomy" id="1416333"/>
    <lineage>
        <taxon>Eukaryota</taxon>
        <taxon>Discoba</taxon>
        <taxon>Euglenozoa</taxon>
        <taxon>Kinetoplastea</taxon>
        <taxon>Metakinetoplastina</taxon>
        <taxon>Trypanosomatida</taxon>
        <taxon>Trypanosomatidae</taxon>
        <taxon>Trypanosoma</taxon>
        <taxon>Schizotrypanum</taxon>
    </lineage>
</organism>
<evidence type="ECO:0000313" key="3">
    <source>
        <dbReference type="EMBL" id="ESS55338.1"/>
    </source>
</evidence>
<dbReference type="VEuPathDB" id="TriTrypDB:TCDM_13196"/>
<feature type="region of interest" description="Disordered" evidence="1">
    <location>
        <begin position="466"/>
        <end position="544"/>
    </location>
</feature>
<dbReference type="AlphaFoldDB" id="V5ATA7"/>
<proteinExistence type="predicted"/>
<accession>V5ATA7</accession>
<feature type="compositionally biased region" description="Basic residues" evidence="1">
    <location>
        <begin position="491"/>
        <end position="505"/>
    </location>
</feature>
<feature type="region of interest" description="Disordered" evidence="1">
    <location>
        <begin position="325"/>
        <end position="346"/>
    </location>
</feature>
<feature type="compositionally biased region" description="Basic residues" evidence="1">
    <location>
        <begin position="208"/>
        <end position="224"/>
    </location>
</feature>